<dbReference type="Gene3D" id="1.20.140.10">
    <property type="entry name" value="Butyryl-CoA Dehydrogenase, subunit A, domain 3"/>
    <property type="match status" value="1"/>
</dbReference>
<dbReference type="Pfam" id="PF00441">
    <property type="entry name" value="Acyl-CoA_dh_1"/>
    <property type="match status" value="1"/>
</dbReference>
<keyword evidence="3 5" id="KW-0285">Flavoprotein</keyword>
<dbReference type="InterPro" id="IPR009075">
    <property type="entry name" value="AcylCo_DH/oxidase_C"/>
</dbReference>
<accession>A4VQX6</accession>
<dbReference type="InterPro" id="IPR052904">
    <property type="entry name" value="Acyl-CoA_dehydrogenase-like"/>
</dbReference>
<dbReference type="GO" id="GO:0003995">
    <property type="term" value="F:acyl-CoA dehydrogenase activity"/>
    <property type="evidence" value="ECO:0007669"/>
    <property type="project" value="InterPro"/>
</dbReference>
<dbReference type="AlphaFoldDB" id="A4VQX6"/>
<dbReference type="InterPro" id="IPR009100">
    <property type="entry name" value="AcylCoA_DH/oxidase_NM_dom_sf"/>
</dbReference>
<evidence type="ECO:0000256" key="4">
    <source>
        <dbReference type="ARBA" id="ARBA00022827"/>
    </source>
</evidence>
<dbReference type="Pfam" id="PF18158">
    <property type="entry name" value="AidB_N"/>
    <property type="match status" value="1"/>
</dbReference>
<keyword evidence="4 5" id="KW-0274">FAD</keyword>
<dbReference type="KEGG" id="psa:PST_3754"/>
<dbReference type="PANTHER" id="PTHR42707">
    <property type="entry name" value="ACYL-COA DEHYDROGENASE"/>
    <property type="match status" value="1"/>
</dbReference>
<dbReference type="InterPro" id="IPR041504">
    <property type="entry name" value="AidB_N"/>
</dbReference>
<organism evidence="9 10">
    <name type="scientific">Stutzerimonas stutzeri (strain A1501)</name>
    <name type="common">Pseudomonas stutzeri</name>
    <dbReference type="NCBI Taxonomy" id="379731"/>
    <lineage>
        <taxon>Bacteria</taxon>
        <taxon>Pseudomonadati</taxon>
        <taxon>Pseudomonadota</taxon>
        <taxon>Gammaproteobacteria</taxon>
        <taxon>Pseudomonadales</taxon>
        <taxon>Pseudomonadaceae</taxon>
        <taxon>Stutzerimonas</taxon>
    </lineage>
</organism>
<feature type="domain" description="Acyl-CoA oxidase/dehydrogenase middle" evidence="7">
    <location>
        <begin position="253"/>
        <end position="349"/>
    </location>
</feature>
<evidence type="ECO:0000313" key="9">
    <source>
        <dbReference type="EMBL" id="ABP81377.1"/>
    </source>
</evidence>
<reference evidence="9 10" key="1">
    <citation type="journal article" date="2008" name="Proc. Natl. Acad. Sci. U.S.A.">
        <title>Nitrogen fixation island and rhizosphere competence traits in the genome of root-associated Pseudomonas stutzeri A1501.</title>
        <authorList>
            <person name="Yan Y."/>
            <person name="Yang J."/>
            <person name="Dou Y."/>
            <person name="Chen M."/>
            <person name="Ping S."/>
            <person name="Peng J."/>
            <person name="Lu W."/>
            <person name="Zhang W."/>
            <person name="Yao Z."/>
            <person name="Li H."/>
            <person name="Liu W."/>
            <person name="He S."/>
            <person name="Geng L."/>
            <person name="Zhang X."/>
            <person name="Yang F."/>
            <person name="Yu H."/>
            <person name="Zhan Y."/>
            <person name="Li D."/>
            <person name="Lin Z."/>
            <person name="Wang Y."/>
            <person name="Elmerich C."/>
            <person name="Lin M."/>
            <person name="Jin Q."/>
        </authorList>
    </citation>
    <scope>NUCLEOTIDE SEQUENCE [LARGE SCALE GENOMIC DNA]</scope>
    <source>
        <strain evidence="9 10">A1501</strain>
    </source>
</reference>
<evidence type="ECO:0000259" key="7">
    <source>
        <dbReference type="Pfam" id="PF02770"/>
    </source>
</evidence>
<gene>
    <name evidence="9" type="ordered locus">PST_3754</name>
</gene>
<dbReference type="Pfam" id="PF02770">
    <property type="entry name" value="Acyl-CoA_dh_M"/>
    <property type="match status" value="1"/>
</dbReference>
<dbReference type="EMBL" id="CP000304">
    <property type="protein sequence ID" value="ABP81377.1"/>
    <property type="molecule type" value="Genomic_DNA"/>
</dbReference>
<comment type="cofactor">
    <cofactor evidence="1 5">
        <name>FAD</name>
        <dbReference type="ChEBI" id="CHEBI:57692"/>
    </cofactor>
</comment>
<evidence type="ECO:0000259" key="8">
    <source>
        <dbReference type="Pfam" id="PF18158"/>
    </source>
</evidence>
<dbReference type="InterPro" id="IPR036250">
    <property type="entry name" value="AcylCo_DH-like_C"/>
</dbReference>
<proteinExistence type="inferred from homology"/>
<evidence type="ECO:0000256" key="5">
    <source>
        <dbReference type="RuleBase" id="RU362125"/>
    </source>
</evidence>
<evidence type="ECO:0000313" key="10">
    <source>
        <dbReference type="Proteomes" id="UP000000233"/>
    </source>
</evidence>
<dbReference type="HOGENOM" id="CLU_016513_0_0_6"/>
<evidence type="ECO:0000259" key="6">
    <source>
        <dbReference type="Pfam" id="PF00441"/>
    </source>
</evidence>
<dbReference type="InterPro" id="IPR006091">
    <property type="entry name" value="Acyl-CoA_Oxase/DH_mid-dom"/>
</dbReference>
<evidence type="ECO:0000256" key="2">
    <source>
        <dbReference type="ARBA" id="ARBA00009347"/>
    </source>
</evidence>
<dbReference type="PANTHER" id="PTHR42707:SF3">
    <property type="entry name" value="ACYL-COA DEHYDROGENASE AIDB-RELATED"/>
    <property type="match status" value="1"/>
</dbReference>
<keyword evidence="10" id="KW-1185">Reference proteome</keyword>
<dbReference type="eggNOG" id="COG1960">
    <property type="taxonomic scope" value="Bacteria"/>
</dbReference>
<comment type="similarity">
    <text evidence="2 5">Belongs to the acyl-CoA dehydrogenase family.</text>
</comment>
<dbReference type="Gene3D" id="2.40.110.20">
    <property type="match status" value="1"/>
</dbReference>
<feature type="domain" description="Adaptive response protein AidB N-terminal" evidence="8">
    <location>
        <begin position="85"/>
        <end position="239"/>
    </location>
</feature>
<dbReference type="PROSITE" id="PS00073">
    <property type="entry name" value="ACYL_COA_DH_2"/>
    <property type="match status" value="1"/>
</dbReference>
<name>A4VQX6_STUS1</name>
<evidence type="ECO:0000256" key="1">
    <source>
        <dbReference type="ARBA" id="ARBA00001974"/>
    </source>
</evidence>
<feature type="domain" description="Acyl-CoA dehydrogenase/oxidase C-terminal" evidence="6">
    <location>
        <begin position="361"/>
        <end position="515"/>
    </location>
</feature>
<evidence type="ECO:0000256" key="3">
    <source>
        <dbReference type="ARBA" id="ARBA00022630"/>
    </source>
</evidence>
<dbReference type="SUPFAM" id="SSF56645">
    <property type="entry name" value="Acyl-CoA dehydrogenase NM domain-like"/>
    <property type="match status" value="1"/>
</dbReference>
<dbReference type="SUPFAM" id="SSF47203">
    <property type="entry name" value="Acyl-CoA dehydrogenase C-terminal domain-like"/>
    <property type="match status" value="1"/>
</dbReference>
<dbReference type="Gene3D" id="6.10.250.600">
    <property type="match status" value="1"/>
</dbReference>
<dbReference type="InterPro" id="IPR006089">
    <property type="entry name" value="Acyl-CoA_DH_CS"/>
</dbReference>
<protein>
    <submittedName>
        <fullName evidence="9">Probable acyl-CoA dehydrogenase</fullName>
    </submittedName>
</protein>
<dbReference type="Proteomes" id="UP000000233">
    <property type="component" value="Chromosome"/>
</dbReference>
<sequence length="619" mass="68528">MAPNRCSRVNRTVIRRPRRLPEARTFWPIPRFKRSAAACFTADPTAPPVARMRRLRLLTAAAHRQRNEGRQMIPQTCAETHEVTNQVPPLEGANLYRLDLPLQQWTQRYHAGWAQGRLDVYGALAGGPLMQAGFLANENRPVFKSHDRYGHRIDLVEFHPAYHELMRTAVEHGIPSLPWTDPQPGAQVARAALMYLHNQAEAGSSCPLTMTYASVPALRLQPDLAERWLPKILAREYDPRNVPMEQKAGVTIGMAMTEKQGGTDVRANTTRAFAVGAGGPGQAYELIGHKWFCSAPMCDAFLTLAQTDKGLSCFLLPRHRPDGTRNAFYIQRLKNKLGNWANASSEVEYRGALAWMVGEEGRGVPTIIEMVASTRFDCMIGSSSLMRQALTQAMHHCAHRRVGGRALLDQPLMQNVLADLALESEAALALTLRMGRAQDHRRDEHEDKFARLVTAIGKYWICKRAPTMIAEASECLGGAGYVEETILPRLYREAPVNSIWEGSGNVQCLDVLRALSKEPGVLEVLFAELGDGHGDARLKVHIQRLKAAFGDTEDIQYRARQLTEEVAVTLQAKLLLEAGDAAVSDAFIASRLDGHGRVHGTLPRGLDIAALLARSAPHL</sequence>
<keyword evidence="5" id="KW-0560">Oxidoreductase</keyword>